<dbReference type="RefSeq" id="WP_194738969.1">
    <property type="nucleotide sequence ID" value="NZ_JADKYY010000004.1"/>
</dbReference>
<name>A0A930YVF1_9FLAO</name>
<evidence type="ECO:0000313" key="2">
    <source>
        <dbReference type="EMBL" id="MBF5027045.1"/>
    </source>
</evidence>
<comment type="caution">
    <text evidence="2">The sequence shown here is derived from an EMBL/GenBank/DDBJ whole genome shotgun (WGS) entry which is preliminary data.</text>
</comment>
<dbReference type="EMBL" id="JADKYY010000004">
    <property type="protein sequence ID" value="MBF5027045.1"/>
    <property type="molecule type" value="Genomic_DNA"/>
</dbReference>
<sequence length="139" mass="15770">MYKKIHFLSLFLLGTIALSAQTLTSGAYKVTLSNLSEKNSETVSWGEKIKISETTGNYRVEKNGQVLKSQKFYFLKNSQGEPMLNVSLTDQTGESMFYNKKDKTFALYDNEVKVLKFGSDKDLILSGILIVIMDWEKGY</sequence>
<dbReference type="AlphaFoldDB" id="A0A930YVF1"/>
<proteinExistence type="predicted"/>
<reference evidence="2" key="1">
    <citation type="submission" date="2020-11" db="EMBL/GenBank/DDBJ databases">
        <title>Genome seq and assembly of Planobacterium sp.</title>
        <authorList>
            <person name="Chhetri G."/>
        </authorList>
    </citation>
    <scope>NUCLEOTIDE SEQUENCE</scope>
    <source>
        <strain evidence="2">GCR5</strain>
    </source>
</reference>
<dbReference type="Proteomes" id="UP000694480">
    <property type="component" value="Unassembled WGS sequence"/>
</dbReference>
<keyword evidence="3" id="KW-1185">Reference proteome</keyword>
<gene>
    <name evidence="2" type="ORF">IC612_04435</name>
</gene>
<accession>A0A930YVF1</accession>
<evidence type="ECO:0000256" key="1">
    <source>
        <dbReference type="SAM" id="SignalP"/>
    </source>
</evidence>
<organism evidence="2 3">
    <name type="scientific">Planobacterium oryzisoli</name>
    <dbReference type="NCBI Taxonomy" id="2771435"/>
    <lineage>
        <taxon>Bacteria</taxon>
        <taxon>Pseudomonadati</taxon>
        <taxon>Bacteroidota</taxon>
        <taxon>Flavobacteriia</taxon>
        <taxon>Flavobacteriales</taxon>
        <taxon>Weeksellaceae</taxon>
        <taxon>Chryseobacterium group</taxon>
        <taxon>Chryseobacterium</taxon>
    </lineage>
</organism>
<keyword evidence="1" id="KW-0732">Signal</keyword>
<evidence type="ECO:0000313" key="3">
    <source>
        <dbReference type="Proteomes" id="UP000694480"/>
    </source>
</evidence>
<feature type="chain" id="PRO_5037618907" description="Copper resistance protein NlpE" evidence="1">
    <location>
        <begin position="21"/>
        <end position="139"/>
    </location>
</feature>
<feature type="signal peptide" evidence="1">
    <location>
        <begin position="1"/>
        <end position="20"/>
    </location>
</feature>
<protein>
    <recommendedName>
        <fullName evidence="4">Copper resistance protein NlpE</fullName>
    </recommendedName>
</protein>
<evidence type="ECO:0008006" key="4">
    <source>
        <dbReference type="Google" id="ProtNLM"/>
    </source>
</evidence>